<dbReference type="InterPro" id="IPR036291">
    <property type="entry name" value="NAD(P)-bd_dom_sf"/>
</dbReference>
<dbReference type="PRINTS" id="PR00080">
    <property type="entry name" value="SDRFAMILY"/>
</dbReference>
<name>A0A2W5VAM1_9CAUL</name>
<dbReference type="FunFam" id="3.40.50.720:FF:000084">
    <property type="entry name" value="Short-chain dehydrogenase reductase"/>
    <property type="match status" value="1"/>
</dbReference>
<evidence type="ECO:0000256" key="2">
    <source>
        <dbReference type="ARBA" id="ARBA00066641"/>
    </source>
</evidence>
<comment type="similarity">
    <text evidence="1 4">Belongs to the short-chain dehydrogenases/reductases (SDR) family.</text>
</comment>
<proteinExistence type="inferred from homology"/>
<evidence type="ECO:0000313" key="6">
    <source>
        <dbReference type="Proteomes" id="UP000249393"/>
    </source>
</evidence>
<dbReference type="InterPro" id="IPR002347">
    <property type="entry name" value="SDR_fam"/>
</dbReference>
<dbReference type="Pfam" id="PF00106">
    <property type="entry name" value="adh_short"/>
    <property type="match status" value="1"/>
</dbReference>
<evidence type="ECO:0000313" key="5">
    <source>
        <dbReference type="EMBL" id="PZR36949.1"/>
    </source>
</evidence>
<evidence type="ECO:0000256" key="3">
    <source>
        <dbReference type="ARBA" id="ARBA00069939"/>
    </source>
</evidence>
<evidence type="ECO:0000256" key="4">
    <source>
        <dbReference type="RuleBase" id="RU000363"/>
    </source>
</evidence>
<dbReference type="PANTHER" id="PTHR42760">
    <property type="entry name" value="SHORT-CHAIN DEHYDROGENASES/REDUCTASES FAMILY MEMBER"/>
    <property type="match status" value="1"/>
</dbReference>
<dbReference type="PRINTS" id="PR00081">
    <property type="entry name" value="GDHRDH"/>
</dbReference>
<dbReference type="InterPro" id="IPR020904">
    <property type="entry name" value="Sc_DH/Rdtase_CS"/>
</dbReference>
<reference evidence="5 6" key="1">
    <citation type="submission" date="2017-08" db="EMBL/GenBank/DDBJ databases">
        <title>Infants hospitalized years apart are colonized by the same room-sourced microbial strains.</title>
        <authorList>
            <person name="Brooks B."/>
            <person name="Olm M.R."/>
            <person name="Firek B.A."/>
            <person name="Baker R."/>
            <person name="Thomas B.C."/>
            <person name="Morowitz M.J."/>
            <person name="Banfield J.F."/>
        </authorList>
    </citation>
    <scope>NUCLEOTIDE SEQUENCE [LARGE SCALE GENOMIC DNA]</scope>
    <source>
        <strain evidence="5">S2_003_000_R2_4</strain>
    </source>
</reference>
<comment type="caution">
    <text evidence="5">The sequence shown here is derived from an EMBL/GenBank/DDBJ whole genome shotgun (WGS) entry which is preliminary data.</text>
</comment>
<dbReference type="GO" id="GO:0030497">
    <property type="term" value="P:fatty acid elongation"/>
    <property type="evidence" value="ECO:0007669"/>
    <property type="project" value="TreeGrafter"/>
</dbReference>
<dbReference type="RefSeq" id="WP_304273414.1">
    <property type="nucleotide sequence ID" value="NZ_QFQZ01000003.1"/>
</dbReference>
<dbReference type="EC" id="1.1.1.175" evidence="2"/>
<dbReference type="AlphaFoldDB" id="A0A2W5VAM1"/>
<dbReference type="EMBL" id="QFQZ01000003">
    <property type="protein sequence ID" value="PZR36949.1"/>
    <property type="molecule type" value="Genomic_DNA"/>
</dbReference>
<protein>
    <recommendedName>
        <fullName evidence="3">D-xylose 1-dehydrogenase</fullName>
        <ecNumber evidence="2">1.1.1.175</ecNumber>
    </recommendedName>
</protein>
<dbReference type="GO" id="GO:0047838">
    <property type="term" value="F:D-xylose 1-dehydrogenase (NAD+) activity"/>
    <property type="evidence" value="ECO:0007669"/>
    <property type="project" value="UniProtKB-EC"/>
</dbReference>
<dbReference type="PANTHER" id="PTHR42760:SF129">
    <property type="entry name" value="OXIDOREDUCTASE"/>
    <property type="match status" value="1"/>
</dbReference>
<evidence type="ECO:0000256" key="1">
    <source>
        <dbReference type="ARBA" id="ARBA00006484"/>
    </source>
</evidence>
<dbReference type="Gene3D" id="3.40.50.720">
    <property type="entry name" value="NAD(P)-binding Rossmann-like Domain"/>
    <property type="match status" value="1"/>
</dbReference>
<organism evidence="5 6">
    <name type="scientific">Caulobacter segnis</name>
    <dbReference type="NCBI Taxonomy" id="88688"/>
    <lineage>
        <taxon>Bacteria</taxon>
        <taxon>Pseudomonadati</taxon>
        <taxon>Pseudomonadota</taxon>
        <taxon>Alphaproteobacteria</taxon>
        <taxon>Caulobacterales</taxon>
        <taxon>Caulobacteraceae</taxon>
        <taxon>Caulobacter</taxon>
    </lineage>
</organism>
<sequence length="255" mass="26069">MSSTSSSKVYADRFAGRTAVITGGASGLGKTVAARIVAEGGKVSLWDLDTDGLKAAAAEVGASHTAALDVSDEASVLAAAESANEALGRIDILVASAGITGATATVYEYPTDSWKRVFDINVNGVFYCCKAVVPFMLAGGYGRIVNVASVAGKEGNPNAGAYSASKAAVIGLTKSLGKELATKGVIANSLTPATFESPILEQLPPSQVEYMKGKIPMGRLGEVHESAAMVCFMASEECSFTTAATFDTSGGRTTF</sequence>
<dbReference type="Proteomes" id="UP000249393">
    <property type="component" value="Unassembled WGS sequence"/>
</dbReference>
<accession>A0A2W5VAM1</accession>
<dbReference type="PROSITE" id="PS00061">
    <property type="entry name" value="ADH_SHORT"/>
    <property type="match status" value="1"/>
</dbReference>
<dbReference type="SUPFAM" id="SSF51735">
    <property type="entry name" value="NAD(P)-binding Rossmann-fold domains"/>
    <property type="match status" value="1"/>
</dbReference>
<gene>
    <name evidence="5" type="ORF">DI526_01790</name>
</gene>